<evidence type="ECO:0000256" key="3">
    <source>
        <dbReference type="ARBA" id="ARBA00022729"/>
    </source>
</evidence>
<accession>A0A2N7JHJ9</accession>
<dbReference type="AlphaFoldDB" id="A0A2N7JHJ9"/>
<proteinExistence type="predicted"/>
<dbReference type="EMBL" id="MCZF01000325">
    <property type="protein sequence ID" value="PMM38809.1"/>
    <property type="molecule type" value="Genomic_DNA"/>
</dbReference>
<evidence type="ECO:0000256" key="4">
    <source>
        <dbReference type="SAM" id="SignalP"/>
    </source>
</evidence>
<reference evidence="6" key="1">
    <citation type="submission" date="2016-07" db="EMBL/GenBank/DDBJ databases">
        <title>Nontailed viruses are major unrecognized killers of bacteria in the ocean.</title>
        <authorList>
            <person name="Kauffman K."/>
            <person name="Hussain F."/>
            <person name="Yang J."/>
            <person name="Arevalo P."/>
            <person name="Brown J."/>
            <person name="Cutler M."/>
            <person name="Kelly L."/>
            <person name="Polz M.F."/>
        </authorList>
    </citation>
    <scope>NUCLEOTIDE SEQUENCE [LARGE SCALE GENOMIC DNA]</scope>
    <source>
        <strain evidence="6">10N.261.48.B5</strain>
    </source>
</reference>
<dbReference type="InterPro" id="IPR018893">
    <property type="entry name" value="T8SS_CsgF"/>
</dbReference>
<organism evidence="5 6">
    <name type="scientific">Vibrio splendidus</name>
    <dbReference type="NCBI Taxonomy" id="29497"/>
    <lineage>
        <taxon>Bacteria</taxon>
        <taxon>Pseudomonadati</taxon>
        <taxon>Pseudomonadota</taxon>
        <taxon>Gammaproteobacteria</taxon>
        <taxon>Vibrionales</taxon>
        <taxon>Vibrionaceae</taxon>
        <taxon>Vibrio</taxon>
    </lineage>
</organism>
<name>A0A2N7JHJ9_VIBSP</name>
<comment type="function">
    <text evidence="1">May be involved in the biogenesis of curli organelles.</text>
</comment>
<feature type="chain" id="PRO_5014872951" description="Curli production assembly/transport component CsgF" evidence="4">
    <location>
        <begin position="18"/>
        <end position="145"/>
    </location>
</feature>
<evidence type="ECO:0000256" key="2">
    <source>
        <dbReference type="ARBA" id="ARBA00014031"/>
    </source>
</evidence>
<dbReference type="Pfam" id="PF10614">
    <property type="entry name" value="CsgF"/>
    <property type="match status" value="1"/>
</dbReference>
<evidence type="ECO:0000313" key="5">
    <source>
        <dbReference type="EMBL" id="PMM38809.1"/>
    </source>
</evidence>
<dbReference type="RefSeq" id="WP_102554463.1">
    <property type="nucleotide sequence ID" value="NZ_MCZF01000325.1"/>
</dbReference>
<dbReference type="Proteomes" id="UP000235533">
    <property type="component" value="Unassembled WGS sequence"/>
</dbReference>
<gene>
    <name evidence="5" type="ORF">BCT54_15015</name>
</gene>
<sequence length="145" mass="15904">MKLPYALLLFSFGASSAQVTYNLTNPVFGGYNPGFVNAAKERISIVEKSKSQKERILKEIARQEASEDRNSPSKQLERTLVNYINSQVSEKIARSIFDDSQDSGSINVSDGLNLDYEKNGDILTINISGENGDQNIELSVPGIGD</sequence>
<comment type="caution">
    <text evidence="5">The sequence shown here is derived from an EMBL/GenBank/DDBJ whole genome shotgun (WGS) entry which is preliminary data.</text>
</comment>
<feature type="signal peptide" evidence="4">
    <location>
        <begin position="1"/>
        <end position="17"/>
    </location>
</feature>
<keyword evidence="3 4" id="KW-0732">Signal</keyword>
<evidence type="ECO:0000313" key="6">
    <source>
        <dbReference type="Proteomes" id="UP000235533"/>
    </source>
</evidence>
<protein>
    <recommendedName>
        <fullName evidence="2">Curli production assembly/transport component CsgF</fullName>
    </recommendedName>
</protein>
<evidence type="ECO:0000256" key="1">
    <source>
        <dbReference type="ARBA" id="ARBA00003989"/>
    </source>
</evidence>